<comment type="similarity">
    <text evidence="2 7">Belongs to the ferroportin (FP) (TC 2.A.100) family. SLC40A subfamily.</text>
</comment>
<feature type="transmembrane region" description="Helical" evidence="7">
    <location>
        <begin position="463"/>
        <end position="487"/>
    </location>
</feature>
<dbReference type="AlphaFoldDB" id="A0AAV5FN32"/>
<dbReference type="Pfam" id="PF06963">
    <property type="entry name" value="FPN1"/>
    <property type="match status" value="1"/>
</dbReference>
<proteinExistence type="inferred from homology"/>
<evidence type="ECO:0000256" key="5">
    <source>
        <dbReference type="ARBA" id="ARBA00022989"/>
    </source>
</evidence>
<evidence type="ECO:0000256" key="4">
    <source>
        <dbReference type="ARBA" id="ARBA00022692"/>
    </source>
</evidence>
<feature type="transmembrane region" description="Helical" evidence="7">
    <location>
        <begin position="499"/>
        <end position="523"/>
    </location>
</feature>
<evidence type="ECO:0000256" key="1">
    <source>
        <dbReference type="ARBA" id="ARBA00004141"/>
    </source>
</evidence>
<dbReference type="GO" id="GO:0016020">
    <property type="term" value="C:membrane"/>
    <property type="evidence" value="ECO:0007669"/>
    <property type="project" value="UniProtKB-SubCell"/>
</dbReference>
<keyword evidence="3 7" id="KW-0813">Transport</keyword>
<keyword evidence="9" id="KW-1185">Reference proteome</keyword>
<dbReference type="EMBL" id="BQKI01000088">
    <property type="protein sequence ID" value="GJN36156.1"/>
    <property type="molecule type" value="Genomic_DNA"/>
</dbReference>
<dbReference type="InterPro" id="IPR009716">
    <property type="entry name" value="Ferroportin-1"/>
</dbReference>
<feature type="transmembrane region" description="Helical" evidence="7">
    <location>
        <begin position="529"/>
        <end position="552"/>
    </location>
</feature>
<dbReference type="PANTHER" id="PTHR11660">
    <property type="entry name" value="SOLUTE CARRIER FAMILY 40 MEMBER"/>
    <property type="match status" value="1"/>
</dbReference>
<keyword evidence="5 7" id="KW-1133">Transmembrane helix</keyword>
<accession>A0AAV5FN32</accession>
<evidence type="ECO:0000256" key="3">
    <source>
        <dbReference type="ARBA" id="ARBA00022448"/>
    </source>
</evidence>
<sequence length="565" mass="59274">MSKLLLPRPSHASSSSYSFSPRHLLHRAYAAFPHSTGGFRNGWPPPRYAFCFPILCRVLAGASTSEAGLTGGERDGGLPFVKLSSEILRAELSSLKDDDAAATSANNFPLDDEKPLYRLLLQKRDGDTDRDRQLGETPAYPAAMNALYAACLAGNVIEQLWNLAWPAAIATLHPSLIPVAVLGFFSKTMAHLVSAAMITHAFTLPPTSLLLRPWFAALVASTAVDRLSCVCLGIIAERDFVVQLAGRSRPVALAKANATLSRVDLLCETAGASVFAVLLSRNDPLTCINLSCVISLCALPLLVSSHLSNIFMGGEMNRLADGIFDHSEREIIARADSSFSIRRKFEEAVGTIRRGWGEYVRQPVLPASLAYVLVCFNVALAPGALMTTFLIHHGVGPAVRGAFGGSSAAMGILATFVTPRLVKELGILKAGAAGLVTQSALLGAAALVYLAGGGPASQHGGALFVFLALIVASRAGHMAYSVVGLQLVQTGNPAGKAKLIGATEVAVASLAELAMMAVVAVVARDAARFGLLAVLSAASVAAAACLFCAWMAKPSEELGRLFPCG</sequence>
<comment type="subcellular location">
    <subcellularLocation>
        <location evidence="1 7">Membrane</location>
        <topology evidence="1 7">Multi-pass membrane protein</topology>
    </subcellularLocation>
</comment>
<dbReference type="GO" id="GO:0005381">
    <property type="term" value="F:iron ion transmembrane transporter activity"/>
    <property type="evidence" value="ECO:0007669"/>
    <property type="project" value="UniProtKB-UniRule"/>
</dbReference>
<comment type="caution">
    <text evidence="8">The sequence shown here is derived from an EMBL/GenBank/DDBJ whole genome shotgun (WGS) entry which is preliminary data.</text>
</comment>
<organism evidence="8 9">
    <name type="scientific">Eleusine coracana subsp. coracana</name>
    <dbReference type="NCBI Taxonomy" id="191504"/>
    <lineage>
        <taxon>Eukaryota</taxon>
        <taxon>Viridiplantae</taxon>
        <taxon>Streptophyta</taxon>
        <taxon>Embryophyta</taxon>
        <taxon>Tracheophyta</taxon>
        <taxon>Spermatophyta</taxon>
        <taxon>Magnoliopsida</taxon>
        <taxon>Liliopsida</taxon>
        <taxon>Poales</taxon>
        <taxon>Poaceae</taxon>
        <taxon>PACMAD clade</taxon>
        <taxon>Chloridoideae</taxon>
        <taxon>Cynodonteae</taxon>
        <taxon>Eleusininae</taxon>
        <taxon>Eleusine</taxon>
    </lineage>
</organism>
<reference evidence="8" key="2">
    <citation type="submission" date="2021-12" db="EMBL/GenBank/DDBJ databases">
        <title>Resequencing data analysis of finger millet.</title>
        <authorList>
            <person name="Hatakeyama M."/>
            <person name="Aluri S."/>
            <person name="Balachadran M.T."/>
            <person name="Sivarajan S.R."/>
            <person name="Poveda L."/>
            <person name="Shimizu-Inatsugi R."/>
            <person name="Schlapbach R."/>
            <person name="Sreeman S.M."/>
            <person name="Shimizu K.K."/>
        </authorList>
    </citation>
    <scope>NUCLEOTIDE SEQUENCE</scope>
</reference>
<evidence type="ECO:0000313" key="8">
    <source>
        <dbReference type="EMBL" id="GJN36156.1"/>
    </source>
</evidence>
<protein>
    <recommendedName>
        <fullName evidence="7">Solute carrier family 40 member</fullName>
    </recommendedName>
</protein>
<feature type="transmembrane region" description="Helical" evidence="7">
    <location>
        <begin position="369"/>
        <end position="392"/>
    </location>
</feature>
<evidence type="ECO:0000256" key="6">
    <source>
        <dbReference type="ARBA" id="ARBA00023136"/>
    </source>
</evidence>
<evidence type="ECO:0000256" key="7">
    <source>
        <dbReference type="RuleBase" id="RU365065"/>
    </source>
</evidence>
<comment type="function">
    <text evidence="7">May be involved in iron transport and iron homeostasis.</text>
</comment>
<evidence type="ECO:0000313" key="9">
    <source>
        <dbReference type="Proteomes" id="UP001054889"/>
    </source>
</evidence>
<comment type="caution">
    <text evidence="7">Lacks conserved residue(s) required for the propagation of feature annotation.</text>
</comment>
<reference evidence="8" key="1">
    <citation type="journal article" date="2018" name="DNA Res.">
        <title>Multiple hybrid de novo genome assembly of finger millet, an orphan allotetraploid crop.</title>
        <authorList>
            <person name="Hatakeyama M."/>
            <person name="Aluri S."/>
            <person name="Balachadran M.T."/>
            <person name="Sivarajan S.R."/>
            <person name="Patrignani A."/>
            <person name="Gruter S."/>
            <person name="Poveda L."/>
            <person name="Shimizu-Inatsugi R."/>
            <person name="Baeten J."/>
            <person name="Francoijs K.J."/>
            <person name="Nataraja K.N."/>
            <person name="Reddy Y.A.N."/>
            <person name="Phadnis S."/>
            <person name="Ravikumar R.L."/>
            <person name="Schlapbach R."/>
            <person name="Sreeman S.M."/>
            <person name="Shimizu K.K."/>
        </authorList>
    </citation>
    <scope>NUCLEOTIDE SEQUENCE</scope>
</reference>
<gene>
    <name evidence="8" type="primary">gb24995</name>
    <name evidence="8" type="ORF">PR202_gb24995</name>
</gene>
<name>A0AAV5FN32_ELECO</name>
<feature type="transmembrane region" description="Helical" evidence="7">
    <location>
        <begin position="398"/>
        <end position="418"/>
    </location>
</feature>
<keyword evidence="4 7" id="KW-0812">Transmembrane</keyword>
<dbReference type="InterPro" id="IPR036259">
    <property type="entry name" value="MFS_trans_sf"/>
</dbReference>
<dbReference type="SUPFAM" id="SSF103473">
    <property type="entry name" value="MFS general substrate transporter"/>
    <property type="match status" value="1"/>
</dbReference>
<dbReference type="PANTHER" id="PTHR11660:SF51">
    <property type="entry name" value="SOLUTE CARRIER FAMILY 40 MEMBER 3, CHLOROPLASTIC"/>
    <property type="match status" value="1"/>
</dbReference>
<dbReference type="Proteomes" id="UP001054889">
    <property type="component" value="Unassembled WGS sequence"/>
</dbReference>
<keyword evidence="6 7" id="KW-0472">Membrane</keyword>
<evidence type="ECO:0000256" key="2">
    <source>
        <dbReference type="ARBA" id="ARBA00006279"/>
    </source>
</evidence>
<feature type="transmembrane region" description="Helical" evidence="7">
    <location>
        <begin position="430"/>
        <end position="451"/>
    </location>
</feature>
<keyword evidence="7" id="KW-0406">Ion transport</keyword>